<dbReference type="InterPro" id="IPR005152">
    <property type="entry name" value="Lipase_secreted"/>
</dbReference>
<keyword evidence="1" id="KW-0732">Signal</keyword>
<dbReference type="Gene3D" id="3.40.50.1820">
    <property type="entry name" value="alpha/beta hydrolase"/>
    <property type="match status" value="2"/>
</dbReference>
<evidence type="ECO:0000313" key="4">
    <source>
        <dbReference type="Proteomes" id="UP001169027"/>
    </source>
</evidence>
<feature type="signal peptide" evidence="1">
    <location>
        <begin position="1"/>
        <end position="18"/>
    </location>
</feature>
<dbReference type="SUPFAM" id="SSF53474">
    <property type="entry name" value="alpha/beta-Hydrolases"/>
    <property type="match status" value="1"/>
</dbReference>
<evidence type="ECO:0000256" key="1">
    <source>
        <dbReference type="SAM" id="SignalP"/>
    </source>
</evidence>
<dbReference type="PROSITE" id="PS51257">
    <property type="entry name" value="PROKAR_LIPOPROTEIN"/>
    <property type="match status" value="1"/>
</dbReference>
<dbReference type="Proteomes" id="UP001169027">
    <property type="component" value="Unassembled WGS sequence"/>
</dbReference>
<name>A0ABT8RWZ7_9BURK</name>
<comment type="caution">
    <text evidence="3">The sequence shown here is derived from an EMBL/GenBank/DDBJ whole genome shotgun (WGS) entry which is preliminary data.</text>
</comment>
<evidence type="ECO:0000259" key="2">
    <source>
        <dbReference type="Pfam" id="PF00326"/>
    </source>
</evidence>
<evidence type="ECO:0000313" key="3">
    <source>
        <dbReference type="EMBL" id="MDO1531166.1"/>
    </source>
</evidence>
<dbReference type="PANTHER" id="PTHR34853:SF1">
    <property type="entry name" value="LIPASE 5"/>
    <property type="match status" value="1"/>
</dbReference>
<sequence>MNRLPALALSGVALMILAGCGGGGNDGFAVNVPADTGRGSVVTQPPERVQRLTTDQFTALLQVTAQGRSLQTIAGTPKCGVDLRYLEYRTIGGQGEATNATAAIMVPAGTDPACNGPRPVVLYAHGTAVERSYNIARWTDTSQPAAAEGVIVAAMFAAQGFIVVAPNYAGYDKSTLTYHPYLNGNQQGKDMVDALTAARKTFPFIDASDAGALFVTGYSQGGYVALAAHRELQAIGAKVAASAPLSAPSAISLLTDYTFSGWPALGSTLFTPLLSTSWQKQFGYVYNNTADIYEAQYAAGIDTLLPSLVPSNTLYTTGKLPPLALFAPNAVPGPVDPSLAVFYAPNNLVRQTYLTQAATDIQVNPCPGNALPATPASLNNAAPLGCRPLLGFRRAALANDLRNWLPTRPVLMCGGANDPTVNFLSTRATAGYFRASGMPATALTVVDLEDINATDAFSAARAGFAQAKIGTATSAGGTTADQQQAVVQAYHGTLVPPFCVAAARGFFVGVLAAGL</sequence>
<protein>
    <submittedName>
        <fullName evidence="3">Prolyl oligopeptidase family serine peptidase</fullName>
    </submittedName>
</protein>
<reference evidence="3" key="1">
    <citation type="submission" date="2023-06" db="EMBL/GenBank/DDBJ databases">
        <authorList>
            <person name="Jiang Y."/>
            <person name="Liu Q."/>
        </authorList>
    </citation>
    <scope>NUCLEOTIDE SEQUENCE</scope>
    <source>
        <strain evidence="3">CGMCC 1.12090</strain>
    </source>
</reference>
<dbReference type="Pfam" id="PF00326">
    <property type="entry name" value="Peptidase_S9"/>
    <property type="match status" value="1"/>
</dbReference>
<gene>
    <name evidence="3" type="ORF">Q2T77_02610</name>
</gene>
<feature type="domain" description="Peptidase S9 prolyl oligopeptidase catalytic" evidence="2">
    <location>
        <begin position="153"/>
        <end position="243"/>
    </location>
</feature>
<dbReference type="InterPro" id="IPR001375">
    <property type="entry name" value="Peptidase_S9_cat"/>
</dbReference>
<dbReference type="PANTHER" id="PTHR34853">
    <property type="match status" value="1"/>
</dbReference>
<organism evidence="3 4">
    <name type="scientific">Variovorax ginsengisoli</name>
    <dbReference type="NCBI Taxonomy" id="363844"/>
    <lineage>
        <taxon>Bacteria</taxon>
        <taxon>Pseudomonadati</taxon>
        <taxon>Pseudomonadota</taxon>
        <taxon>Betaproteobacteria</taxon>
        <taxon>Burkholderiales</taxon>
        <taxon>Comamonadaceae</taxon>
        <taxon>Variovorax</taxon>
    </lineage>
</organism>
<dbReference type="RefSeq" id="WP_301803382.1">
    <property type="nucleotide sequence ID" value="NZ_JAUJZH010000002.1"/>
</dbReference>
<accession>A0ABT8RWZ7</accession>
<dbReference type="InterPro" id="IPR029058">
    <property type="entry name" value="AB_hydrolase_fold"/>
</dbReference>
<dbReference type="EMBL" id="JAUKVY010000002">
    <property type="protein sequence ID" value="MDO1531166.1"/>
    <property type="molecule type" value="Genomic_DNA"/>
</dbReference>
<keyword evidence="4" id="KW-1185">Reference proteome</keyword>
<feature type="chain" id="PRO_5046077223" evidence="1">
    <location>
        <begin position="19"/>
        <end position="515"/>
    </location>
</feature>
<proteinExistence type="predicted"/>